<gene>
    <name evidence="1" type="ORF">EV182_006376</name>
</gene>
<keyword evidence="2" id="KW-1185">Reference proteome</keyword>
<reference evidence="1" key="1">
    <citation type="submission" date="2022-06" db="EMBL/GenBank/DDBJ databases">
        <title>Phylogenomic reconstructions and comparative analyses of Kickxellomycotina fungi.</title>
        <authorList>
            <person name="Reynolds N.K."/>
            <person name="Stajich J.E."/>
            <person name="Barry K."/>
            <person name="Grigoriev I.V."/>
            <person name="Crous P."/>
            <person name="Smith M.E."/>
        </authorList>
    </citation>
    <scope>NUCLEOTIDE SEQUENCE</scope>
    <source>
        <strain evidence="1">RSA 2271</strain>
    </source>
</reference>
<dbReference type="Proteomes" id="UP001145114">
    <property type="component" value="Unassembled WGS sequence"/>
</dbReference>
<name>A0ACC1HMV6_9FUNG</name>
<evidence type="ECO:0000313" key="1">
    <source>
        <dbReference type="EMBL" id="KAJ1677340.1"/>
    </source>
</evidence>
<evidence type="ECO:0000313" key="2">
    <source>
        <dbReference type="Proteomes" id="UP001145114"/>
    </source>
</evidence>
<dbReference type="EMBL" id="JAMZIH010002601">
    <property type="protein sequence ID" value="KAJ1677340.1"/>
    <property type="molecule type" value="Genomic_DNA"/>
</dbReference>
<accession>A0ACC1HMV6</accession>
<proteinExistence type="predicted"/>
<comment type="caution">
    <text evidence="1">The sequence shown here is derived from an EMBL/GenBank/DDBJ whole genome shotgun (WGS) entry which is preliminary data.</text>
</comment>
<protein>
    <submittedName>
        <fullName evidence="1">Uncharacterized protein</fullName>
    </submittedName>
</protein>
<sequence>MRECCGQDWLRFYPKTNAQWMHYVFEKLVTTKSPKVRNQLLMQAQSALDAIASAPNPDGAVSCVSKGALKPTRKAEKLVKKWRNEFAEADSATAQLWSPLLRLPGYGR</sequence>
<organism evidence="1 2">
    <name type="scientific">Spiromyces aspiralis</name>
    <dbReference type="NCBI Taxonomy" id="68401"/>
    <lineage>
        <taxon>Eukaryota</taxon>
        <taxon>Fungi</taxon>
        <taxon>Fungi incertae sedis</taxon>
        <taxon>Zoopagomycota</taxon>
        <taxon>Kickxellomycotina</taxon>
        <taxon>Kickxellomycetes</taxon>
        <taxon>Kickxellales</taxon>
        <taxon>Kickxellaceae</taxon>
        <taxon>Spiromyces</taxon>
    </lineage>
</organism>